<gene>
    <name evidence="1" type="ORF">ACAT0790_LOCUS4379</name>
</gene>
<proteinExistence type="predicted"/>
<dbReference type="EMBL" id="HBGE01007265">
    <property type="protein sequence ID" value="CAD9094490.1"/>
    <property type="molecule type" value="Transcribed_RNA"/>
</dbReference>
<accession>A0A7S1PPV5</accession>
<dbReference type="Gene3D" id="3.10.450.50">
    <property type="match status" value="1"/>
</dbReference>
<protein>
    <submittedName>
        <fullName evidence="1">Uncharacterized protein</fullName>
    </submittedName>
</protein>
<sequence length="423" mass="47879">MEATLSRAWRLGAVGLALGLLSVVALVVSLVALAAPAPSPGPMARAAGPTELAFDYFEETLKMWNSSRTVETFADDVIIRFYNQGTKEEKVFTGRTGAAGLLDYATGLGCAKLQDTIRVREVDEAARMVYITWDYPKSLSNFCGSSAEMYVFDGNYKISRLNALVDWRMPRPNATLAAFNRFERAQEAWDLQATAQTFAEDAVVRFHNLGTGKERVFEGRAGAKDLLLYAQKLGCAKLRDRIVTREVDEDARMVYISWKYPKSENVANFCRPSTEIYSFDKDYRISRLNTIVDWRTPRVNATAKAFDYFERVLKTWDFSATAKTFARDAVVTFYNQGTKELKIFEGRLGAEELLFYATSLGCAKMHDDIMVRKVDEESRSVYITWEYPPASNYSGRCGASGEMYIFNENYEIFRMNALVDWKS</sequence>
<dbReference type="SUPFAM" id="SSF54427">
    <property type="entry name" value="NTF2-like"/>
    <property type="match status" value="1"/>
</dbReference>
<name>A0A7S1PPV5_ALECA</name>
<organism evidence="1">
    <name type="scientific">Alexandrium catenella</name>
    <name type="common">Red tide dinoflagellate</name>
    <name type="synonym">Gonyaulax catenella</name>
    <dbReference type="NCBI Taxonomy" id="2925"/>
    <lineage>
        <taxon>Eukaryota</taxon>
        <taxon>Sar</taxon>
        <taxon>Alveolata</taxon>
        <taxon>Dinophyceae</taxon>
        <taxon>Gonyaulacales</taxon>
        <taxon>Pyrocystaceae</taxon>
        <taxon>Alexandrium</taxon>
    </lineage>
</organism>
<dbReference type="AlphaFoldDB" id="A0A7S1PPV5"/>
<evidence type="ECO:0000313" key="1">
    <source>
        <dbReference type="EMBL" id="CAD9094490.1"/>
    </source>
</evidence>
<dbReference type="InterPro" id="IPR032710">
    <property type="entry name" value="NTF2-like_dom_sf"/>
</dbReference>
<reference evidence="1" key="1">
    <citation type="submission" date="2021-01" db="EMBL/GenBank/DDBJ databases">
        <authorList>
            <person name="Corre E."/>
            <person name="Pelletier E."/>
            <person name="Niang G."/>
            <person name="Scheremetjew M."/>
            <person name="Finn R."/>
            <person name="Kale V."/>
            <person name="Holt S."/>
            <person name="Cochrane G."/>
            <person name="Meng A."/>
            <person name="Brown T."/>
            <person name="Cohen L."/>
        </authorList>
    </citation>
    <scope>NUCLEOTIDE SEQUENCE</scope>
    <source>
        <strain evidence="1">OF101</strain>
    </source>
</reference>